<keyword evidence="2" id="KW-1185">Reference proteome</keyword>
<protein>
    <recommendedName>
        <fullName evidence="3">F-box domain-containing protein</fullName>
    </recommendedName>
</protein>
<evidence type="ECO:0000313" key="2">
    <source>
        <dbReference type="Proteomes" id="UP001221757"/>
    </source>
</evidence>
<accession>A0AAD7DZ04</accession>
<dbReference type="EMBL" id="JARKIE010000018">
    <property type="protein sequence ID" value="KAJ7701198.1"/>
    <property type="molecule type" value="Genomic_DNA"/>
</dbReference>
<dbReference type="AlphaFoldDB" id="A0AAD7DZ04"/>
<evidence type="ECO:0000313" key="1">
    <source>
        <dbReference type="EMBL" id="KAJ7701198.1"/>
    </source>
</evidence>
<evidence type="ECO:0008006" key="3">
    <source>
        <dbReference type="Google" id="ProtNLM"/>
    </source>
</evidence>
<sequence>MDQGPVLPQELFDLVIDHLLDDLESLRVCAVVSSSFLHSSRMHLFSHLKVGPFDQEHCIDELHEILTKSPVLAARVQSLHLWDHIMRRQSWFVKYPQLAPGVGHLSRTLPSLQRFCITVEAGFVHWANISDALRTAVCYTVTLPTLTCLELTGLYGLPFTLLANCPALRSVTLKWVTFDERDNLDFAVTVAACAGSPPTQLERLSIDLDTRVFVLLARWILLPQSPLDITRLTSFACTLDHKLDHFKVQDLLDVCAPTLEHFQLKNIRGPLDLSAAARLRTLRLHTADLPWLPSPPQPVALVVAIASESEMSQLDAAQISRSFAGVTFILAPQKEGKARERDLVDVSAAFAHRGMLRVLRSRLDEI</sequence>
<dbReference type="Proteomes" id="UP001221757">
    <property type="component" value="Unassembled WGS sequence"/>
</dbReference>
<reference evidence="1" key="1">
    <citation type="submission" date="2023-03" db="EMBL/GenBank/DDBJ databases">
        <title>Massive genome expansion in bonnet fungi (Mycena s.s.) driven by repeated elements and novel gene families across ecological guilds.</title>
        <authorList>
            <consortium name="Lawrence Berkeley National Laboratory"/>
            <person name="Harder C.B."/>
            <person name="Miyauchi S."/>
            <person name="Viragh M."/>
            <person name="Kuo A."/>
            <person name="Thoen E."/>
            <person name="Andreopoulos B."/>
            <person name="Lu D."/>
            <person name="Skrede I."/>
            <person name="Drula E."/>
            <person name="Henrissat B."/>
            <person name="Morin E."/>
            <person name="Kohler A."/>
            <person name="Barry K."/>
            <person name="LaButti K."/>
            <person name="Morin E."/>
            <person name="Salamov A."/>
            <person name="Lipzen A."/>
            <person name="Mereny Z."/>
            <person name="Hegedus B."/>
            <person name="Baldrian P."/>
            <person name="Stursova M."/>
            <person name="Weitz H."/>
            <person name="Taylor A."/>
            <person name="Grigoriev I.V."/>
            <person name="Nagy L.G."/>
            <person name="Martin F."/>
            <person name="Kauserud H."/>
        </authorList>
    </citation>
    <scope>NUCLEOTIDE SEQUENCE</scope>
    <source>
        <strain evidence="1">CBHHK067</strain>
    </source>
</reference>
<organism evidence="1 2">
    <name type="scientific">Mycena rosella</name>
    <name type="common">Pink bonnet</name>
    <name type="synonym">Agaricus rosellus</name>
    <dbReference type="NCBI Taxonomy" id="1033263"/>
    <lineage>
        <taxon>Eukaryota</taxon>
        <taxon>Fungi</taxon>
        <taxon>Dikarya</taxon>
        <taxon>Basidiomycota</taxon>
        <taxon>Agaricomycotina</taxon>
        <taxon>Agaricomycetes</taxon>
        <taxon>Agaricomycetidae</taxon>
        <taxon>Agaricales</taxon>
        <taxon>Marasmiineae</taxon>
        <taxon>Mycenaceae</taxon>
        <taxon>Mycena</taxon>
    </lineage>
</organism>
<comment type="caution">
    <text evidence="1">The sequence shown here is derived from an EMBL/GenBank/DDBJ whole genome shotgun (WGS) entry which is preliminary data.</text>
</comment>
<gene>
    <name evidence="1" type="ORF">B0H17DRAFT_1046190</name>
</gene>
<proteinExistence type="predicted"/>
<name>A0AAD7DZ04_MYCRO</name>